<feature type="transmembrane region" description="Helical" evidence="1">
    <location>
        <begin position="99"/>
        <end position="119"/>
    </location>
</feature>
<dbReference type="Proteomes" id="UP000030520">
    <property type="component" value="Unassembled WGS sequence"/>
</dbReference>
<keyword evidence="1" id="KW-0472">Membrane</keyword>
<feature type="transmembrane region" description="Helical" evidence="1">
    <location>
        <begin position="131"/>
        <end position="155"/>
    </location>
</feature>
<protein>
    <submittedName>
        <fullName evidence="2">Uncharacterized protein</fullName>
    </submittedName>
</protein>
<evidence type="ECO:0000313" key="3">
    <source>
        <dbReference type="Proteomes" id="UP000030520"/>
    </source>
</evidence>
<keyword evidence="3" id="KW-1185">Reference proteome</keyword>
<feature type="transmembrane region" description="Helical" evidence="1">
    <location>
        <begin position="12"/>
        <end position="34"/>
    </location>
</feature>
<evidence type="ECO:0000313" key="2">
    <source>
        <dbReference type="EMBL" id="KHA58703.1"/>
    </source>
</evidence>
<accession>A0ABR4Y5E1</accession>
<name>A0ABR4Y5E1_9VIBR</name>
<gene>
    <name evidence="2" type="ORF">NL53_20440</name>
</gene>
<organism evidence="2 3">
    <name type="scientific">Vibrio variabilis</name>
    <dbReference type="NCBI Taxonomy" id="990271"/>
    <lineage>
        <taxon>Bacteria</taxon>
        <taxon>Pseudomonadati</taxon>
        <taxon>Pseudomonadota</taxon>
        <taxon>Gammaproteobacteria</taxon>
        <taxon>Vibrionales</taxon>
        <taxon>Vibrionaceae</taxon>
        <taxon>Vibrio</taxon>
    </lineage>
</organism>
<feature type="transmembrane region" description="Helical" evidence="1">
    <location>
        <begin position="54"/>
        <end position="71"/>
    </location>
</feature>
<evidence type="ECO:0000256" key="1">
    <source>
        <dbReference type="SAM" id="Phobius"/>
    </source>
</evidence>
<proteinExistence type="predicted"/>
<keyword evidence="1" id="KW-0812">Transmembrane</keyword>
<dbReference type="EMBL" id="JRWM01000047">
    <property type="protein sequence ID" value="KHA58703.1"/>
    <property type="molecule type" value="Genomic_DNA"/>
</dbReference>
<dbReference type="RefSeq" id="WP_038217930.1">
    <property type="nucleotide sequence ID" value="NZ_JRWM01000047.1"/>
</dbReference>
<feature type="transmembrane region" description="Helical" evidence="1">
    <location>
        <begin position="167"/>
        <end position="186"/>
    </location>
</feature>
<sequence>MKLLSKIKSLVLNLDFFLYSISVLIGALICLFNYEKLLSYQKFGGFSSASLYEVIFVNLVLSSAFLLKVTLPRSMSSNSTMLTDFFEINDNKKPITFSVFVNFLSEQALGAFLATVVVITGKDIITDYGVVLGAIYTFLMYVLIILIMTISLVKLISFFVKRRKREYFLACSVSALVLFSFFRLGLAMA</sequence>
<keyword evidence="1" id="KW-1133">Transmembrane helix</keyword>
<reference evidence="2 3" key="1">
    <citation type="submission" date="2014-10" db="EMBL/GenBank/DDBJ databases">
        <title>Genome sequencing of Vibrio variabilis T01.</title>
        <authorList>
            <person name="Chan K.-G."/>
            <person name="Mohamad N.I."/>
        </authorList>
    </citation>
    <scope>NUCLEOTIDE SEQUENCE [LARGE SCALE GENOMIC DNA]</scope>
    <source>
        <strain evidence="2 3">T01</strain>
    </source>
</reference>
<comment type="caution">
    <text evidence="2">The sequence shown here is derived from an EMBL/GenBank/DDBJ whole genome shotgun (WGS) entry which is preliminary data.</text>
</comment>